<dbReference type="EMBL" id="QKXQ01000351">
    <property type="protein sequence ID" value="REH94512.1"/>
    <property type="molecule type" value="Genomic_DNA"/>
</dbReference>
<proteinExistence type="predicted"/>
<keyword evidence="5" id="KW-1185">Reference proteome</keyword>
<dbReference type="RefSeq" id="WP_103208464.1">
    <property type="nucleotide sequence ID" value="NZ_CAJUZQ010000004.1"/>
</dbReference>
<dbReference type="GeneID" id="48058060"/>
<comment type="caution">
    <text evidence="3">The sequence shown here is derived from an EMBL/GenBank/DDBJ whole genome shotgun (WGS) entry which is preliminary data.</text>
</comment>
<dbReference type="Pfam" id="PF02620">
    <property type="entry name" value="YceD"/>
    <property type="match status" value="1"/>
</dbReference>
<dbReference type="Proteomes" id="UP000597038">
    <property type="component" value="Unassembled WGS sequence"/>
</dbReference>
<feature type="region of interest" description="Disordered" evidence="1">
    <location>
        <begin position="142"/>
        <end position="176"/>
    </location>
</feature>
<protein>
    <submittedName>
        <fullName evidence="3">DUF177 domain-containing protein</fullName>
    </submittedName>
</protein>
<evidence type="ECO:0000313" key="4">
    <source>
        <dbReference type="Proteomes" id="UP000256562"/>
    </source>
</evidence>
<evidence type="ECO:0000313" key="3">
    <source>
        <dbReference type="EMBL" id="REH94512.1"/>
    </source>
</evidence>
<reference evidence="3 4" key="1">
    <citation type="journal article" date="2018" name="Vet. Microbiol.">
        <title>Characterisation of Staphylococcus felis isolated from cats using whole genome sequencing.</title>
        <authorList>
            <person name="Worthing K."/>
            <person name="Pang S."/>
            <person name="Trott D.J."/>
            <person name="Abraham S."/>
            <person name="Coombs G.W."/>
            <person name="Jordan D."/>
            <person name="McIntyre L."/>
            <person name="Davies M.R."/>
            <person name="Norris J."/>
        </authorList>
    </citation>
    <scope>NUCLEOTIDE SEQUENCE [LARGE SCALE GENOMIC DNA]</scope>
    <source>
        <strain evidence="3 4">F9</strain>
    </source>
</reference>
<dbReference type="KEGG" id="sfq:C7J90_07455"/>
<dbReference type="AlphaFoldDB" id="A0A2K3ZEW0"/>
<evidence type="ECO:0000313" key="5">
    <source>
        <dbReference type="Proteomes" id="UP000597038"/>
    </source>
</evidence>
<name>A0A2K3ZEW0_9STAP</name>
<feature type="compositionally biased region" description="Acidic residues" evidence="1">
    <location>
        <begin position="143"/>
        <end position="159"/>
    </location>
</feature>
<dbReference type="EMBL" id="JAEDAQ010000018">
    <property type="protein sequence ID" value="MBH9581718.1"/>
    <property type="molecule type" value="Genomic_DNA"/>
</dbReference>
<gene>
    <name evidence="3" type="ORF">DOS83_07495</name>
    <name evidence="2" type="ORF">I9026_10065</name>
</gene>
<dbReference type="InterPro" id="IPR003772">
    <property type="entry name" value="YceD"/>
</dbReference>
<evidence type="ECO:0000313" key="2">
    <source>
        <dbReference type="EMBL" id="MBH9581718.1"/>
    </source>
</evidence>
<evidence type="ECO:0000256" key="1">
    <source>
        <dbReference type="SAM" id="MobiDB-lite"/>
    </source>
</evidence>
<dbReference type="Proteomes" id="UP000256562">
    <property type="component" value="Unassembled WGS sequence"/>
</dbReference>
<reference evidence="2 5" key="2">
    <citation type="submission" date="2020-12" db="EMBL/GenBank/DDBJ databases">
        <title>Genomic analysis of Staphylococcus felis from a cat with skin infection.</title>
        <authorList>
            <person name="Aslantas O."/>
            <person name="Keskin O."/>
            <person name="Buyukaltay K."/>
            <person name="Gullu Yucetepe A."/>
        </authorList>
    </citation>
    <scope>NUCLEOTIDE SEQUENCE [LARGE SCALE GENOMIC DNA]</scope>
    <source>
        <strain evidence="2 5">HARRANVET</strain>
    </source>
</reference>
<dbReference type="OrthoDB" id="9790372at2"/>
<sequence>MKWSITQLRKYQGQPFNFNQTLDMSSLVKMLDIIDLSPVQADGELHVKSNEVVAHLHLSGTYTMPCARTLVPVEVPFDTTTTEVFDLDGLYEDEDDEHYHLVTDGMINLRDIAKEVVMLEKPMRVFASNSDDMLTGGQGWQVIDEDDLDNDPSQDESEITVDPRLQKLQQLYDDND</sequence>
<accession>A0A2K3ZEW0</accession>
<organism evidence="3 4">
    <name type="scientific">Staphylococcus felis</name>
    <dbReference type="NCBI Taxonomy" id="46127"/>
    <lineage>
        <taxon>Bacteria</taxon>
        <taxon>Bacillati</taxon>
        <taxon>Bacillota</taxon>
        <taxon>Bacilli</taxon>
        <taxon>Bacillales</taxon>
        <taxon>Staphylococcaceae</taxon>
        <taxon>Staphylococcus</taxon>
    </lineage>
</organism>